<dbReference type="AlphaFoldDB" id="A0A428RUM8"/>
<evidence type="ECO:0000256" key="1">
    <source>
        <dbReference type="SAM" id="MobiDB-lite"/>
    </source>
</evidence>
<dbReference type="EMBL" id="NKCK01000490">
    <property type="protein sequence ID" value="RSL81050.1"/>
    <property type="molecule type" value="Genomic_DNA"/>
</dbReference>
<gene>
    <name evidence="2" type="ORF">CEP52_017275</name>
</gene>
<dbReference type="Proteomes" id="UP000287144">
    <property type="component" value="Unassembled WGS sequence"/>
</dbReference>
<evidence type="ECO:0000313" key="2">
    <source>
        <dbReference type="EMBL" id="RSL81050.1"/>
    </source>
</evidence>
<proteinExistence type="predicted"/>
<evidence type="ECO:0000313" key="3">
    <source>
        <dbReference type="Proteomes" id="UP000287144"/>
    </source>
</evidence>
<feature type="region of interest" description="Disordered" evidence="1">
    <location>
        <begin position="169"/>
        <end position="195"/>
    </location>
</feature>
<protein>
    <submittedName>
        <fullName evidence="2">Uncharacterized protein</fullName>
    </submittedName>
</protein>
<organism evidence="2 3">
    <name type="scientific">Fusarium oligoseptatum</name>
    <dbReference type="NCBI Taxonomy" id="2604345"/>
    <lineage>
        <taxon>Eukaryota</taxon>
        <taxon>Fungi</taxon>
        <taxon>Dikarya</taxon>
        <taxon>Ascomycota</taxon>
        <taxon>Pezizomycotina</taxon>
        <taxon>Sordariomycetes</taxon>
        <taxon>Hypocreomycetidae</taxon>
        <taxon>Hypocreales</taxon>
        <taxon>Nectriaceae</taxon>
        <taxon>Fusarium</taxon>
        <taxon>Fusarium solani species complex</taxon>
    </lineage>
</organism>
<keyword evidence="3" id="KW-1185">Reference proteome</keyword>
<comment type="caution">
    <text evidence="2">The sequence shown here is derived from an EMBL/GenBank/DDBJ whole genome shotgun (WGS) entry which is preliminary data.</text>
</comment>
<sequence length="318" mass="35454">MKSSMHEDQCFFGPRISTADYLHKVEAAKAFGRIRGVVDQQQNELLTLNRRKAMQRKGFMDRMKKAINDLIEGNHVLLLNANTIDPSLSPEGVINGLILGVVALGESDIKTIKTHKLEHIISRFCFQPIDEVRIPEDTKQEFIGLFEKACEGNTTATALALSKLLQAGQAQGSPPSKRLRPNPPEAPSIPLDRVDTSGPFAFHGDDLLSLPITDVQPNLDTKNVFQFMEARGDRLPMVMTPILEAVRAGRQWGWERRQAALSPNANETRTNSIVAMLPDNHIQDISLIFRVGNKAGRRIINYLDFRDSTEQVVNDPPA</sequence>
<name>A0A428RUM8_9HYPO</name>
<reference evidence="2 3" key="1">
    <citation type="submission" date="2017-06" db="EMBL/GenBank/DDBJ databases">
        <title>Comparative genomic analysis of Ambrosia Fusariam Clade fungi.</title>
        <authorList>
            <person name="Stajich J.E."/>
            <person name="Carrillo J."/>
            <person name="Kijimoto T."/>
            <person name="Eskalen A."/>
            <person name="O'Donnell K."/>
            <person name="Kasson M."/>
        </authorList>
    </citation>
    <scope>NUCLEOTIDE SEQUENCE [LARGE SCALE GENOMIC DNA]</scope>
    <source>
        <strain evidence="2 3">NRRL62579</strain>
    </source>
</reference>
<accession>A0A428RUM8</accession>